<gene>
    <name evidence="1" type="ORF">RHP80_00575</name>
</gene>
<dbReference type="AlphaFoldDB" id="A0AB38YWU6"/>
<dbReference type="NCBIfam" id="NF045613">
    <property type="entry name" value="PA1571_fam"/>
    <property type="match status" value="1"/>
</dbReference>
<dbReference type="InterPro" id="IPR054635">
    <property type="entry name" value="PA1571-like"/>
</dbReference>
<dbReference type="GeneID" id="67510336"/>
<evidence type="ECO:0000313" key="1">
    <source>
        <dbReference type="EMBL" id="WND05704.1"/>
    </source>
</evidence>
<protein>
    <submittedName>
        <fullName evidence="1">Uncharacterized protein</fullName>
    </submittedName>
</protein>
<evidence type="ECO:0000313" key="2">
    <source>
        <dbReference type="Proteomes" id="UP001256400"/>
    </source>
</evidence>
<dbReference type="RefSeq" id="WP_004935285.1">
    <property type="nucleotide sequence ID" value="NZ_BBNM01000006.1"/>
</dbReference>
<sequence>MNVSERILTQGLKHMIDSKTAASCYMVDDQGKEVQITTAMIRNVCHQLLKQCRTIKN</sequence>
<name>A0AB38YWU6_9GAMM</name>
<dbReference type="EMBL" id="CP134206">
    <property type="protein sequence ID" value="WND05704.1"/>
    <property type="molecule type" value="Genomic_DNA"/>
</dbReference>
<accession>A0AB38YWU6</accession>
<proteinExistence type="predicted"/>
<organism evidence="1 2">
    <name type="scientific">Acinetobacter soli</name>
    <dbReference type="NCBI Taxonomy" id="487316"/>
    <lineage>
        <taxon>Bacteria</taxon>
        <taxon>Pseudomonadati</taxon>
        <taxon>Pseudomonadota</taxon>
        <taxon>Gammaproteobacteria</taxon>
        <taxon>Moraxellales</taxon>
        <taxon>Moraxellaceae</taxon>
        <taxon>Acinetobacter</taxon>
    </lineage>
</organism>
<reference evidence="1" key="1">
    <citation type="submission" date="2023-09" db="EMBL/GenBank/DDBJ databases">
        <title>Acinetobacter soli.</title>
        <authorList>
            <person name="Kim B."/>
            <person name="Kim D."/>
            <person name="Park D."/>
        </authorList>
    </citation>
    <scope>NUCLEOTIDE SEQUENCE</scope>
    <source>
        <strain evidence="1">2023.05</strain>
    </source>
</reference>
<dbReference type="Proteomes" id="UP001256400">
    <property type="component" value="Chromosome"/>
</dbReference>